<reference evidence="2" key="1">
    <citation type="submission" date="2025-08" db="UniProtKB">
        <authorList>
            <consortium name="Ensembl"/>
        </authorList>
    </citation>
    <scope>IDENTIFICATION</scope>
</reference>
<organism evidence="2 3">
    <name type="scientific">Sinocyclocheilus rhinocerous</name>
    <dbReference type="NCBI Taxonomy" id="307959"/>
    <lineage>
        <taxon>Eukaryota</taxon>
        <taxon>Metazoa</taxon>
        <taxon>Chordata</taxon>
        <taxon>Craniata</taxon>
        <taxon>Vertebrata</taxon>
        <taxon>Euteleostomi</taxon>
        <taxon>Actinopterygii</taxon>
        <taxon>Neopterygii</taxon>
        <taxon>Teleostei</taxon>
        <taxon>Ostariophysi</taxon>
        <taxon>Cypriniformes</taxon>
        <taxon>Cyprinidae</taxon>
        <taxon>Cyprininae</taxon>
        <taxon>Sinocyclocheilus</taxon>
    </lineage>
</organism>
<protein>
    <recommendedName>
        <fullName evidence="1">Pyrin domain-containing protein</fullName>
    </recommendedName>
</protein>
<dbReference type="CDD" id="cd08321">
    <property type="entry name" value="Pyrin_ASC-like"/>
    <property type="match status" value="1"/>
</dbReference>
<dbReference type="InterPro" id="IPR004020">
    <property type="entry name" value="DAPIN"/>
</dbReference>
<dbReference type="Ensembl" id="ENSSRHT00000001999.1">
    <property type="protein sequence ID" value="ENSSRHP00000001924.1"/>
    <property type="gene ID" value="ENSSRHG00000001356.1"/>
</dbReference>
<evidence type="ECO:0000313" key="3">
    <source>
        <dbReference type="Proteomes" id="UP000472270"/>
    </source>
</evidence>
<evidence type="ECO:0000313" key="2">
    <source>
        <dbReference type="Ensembl" id="ENSSRHP00000001924.1"/>
    </source>
</evidence>
<proteinExistence type="predicted"/>
<name>A0A673FRJ7_9TELE</name>
<reference evidence="2" key="2">
    <citation type="submission" date="2025-09" db="UniProtKB">
        <authorList>
            <consortium name="Ensembl"/>
        </authorList>
    </citation>
    <scope>IDENTIFICATION</scope>
</reference>
<dbReference type="AlphaFoldDB" id="A0A673FRJ7"/>
<dbReference type="SMART" id="SM01289">
    <property type="entry name" value="PYRIN"/>
    <property type="match status" value="1"/>
</dbReference>
<feature type="domain" description="Pyrin" evidence="1">
    <location>
        <begin position="1"/>
        <end position="85"/>
    </location>
</feature>
<keyword evidence="3" id="KW-1185">Reference proteome</keyword>
<evidence type="ECO:0000259" key="1">
    <source>
        <dbReference type="PROSITE" id="PS50824"/>
    </source>
</evidence>
<sequence>MASVSELLYNTLDDLVEDDLKRFRRLLKDDKKIRAGKLENAGVTDIVDLMLECYGDDEAVKITLNILRKINQNQLAEDLQENSEGKNNTDHQCCVTFNFVVMVISRKF</sequence>
<dbReference type="PROSITE" id="PS50824">
    <property type="entry name" value="DAPIN"/>
    <property type="match status" value="1"/>
</dbReference>
<accession>A0A673FRJ7</accession>
<dbReference type="Pfam" id="PF02758">
    <property type="entry name" value="PYRIN"/>
    <property type="match status" value="1"/>
</dbReference>
<dbReference type="SUPFAM" id="SSF47986">
    <property type="entry name" value="DEATH domain"/>
    <property type="match status" value="1"/>
</dbReference>
<dbReference type="InterPro" id="IPR011029">
    <property type="entry name" value="DEATH-like_dom_sf"/>
</dbReference>
<dbReference type="Gene3D" id="1.10.533.10">
    <property type="entry name" value="Death Domain, Fas"/>
    <property type="match status" value="1"/>
</dbReference>
<dbReference type="Proteomes" id="UP000472270">
    <property type="component" value="Unassembled WGS sequence"/>
</dbReference>